<keyword evidence="1" id="KW-0808">Transferase</keyword>
<organism evidence="1 2">
    <name type="scientific">Thiohalorhabdus denitrificans</name>
    <dbReference type="NCBI Taxonomy" id="381306"/>
    <lineage>
        <taxon>Bacteria</taxon>
        <taxon>Pseudomonadati</taxon>
        <taxon>Pseudomonadota</taxon>
        <taxon>Gammaproteobacteria</taxon>
        <taxon>Thiohalorhabdales</taxon>
        <taxon>Thiohalorhabdaceae</taxon>
        <taxon>Thiohalorhabdus</taxon>
    </lineage>
</organism>
<proteinExistence type="predicted"/>
<reference evidence="2" key="1">
    <citation type="submission" date="2016-10" db="EMBL/GenBank/DDBJ databases">
        <authorList>
            <person name="Varghese N."/>
        </authorList>
    </citation>
    <scope>NUCLEOTIDE SEQUENCE [LARGE SCALE GENOMIC DNA]</scope>
    <source>
        <strain evidence="2">HL 19</strain>
    </source>
</reference>
<accession>A0A1G5HQB9</accession>
<dbReference type="AlphaFoldDB" id="A0A1G5HQB9"/>
<dbReference type="STRING" id="381306.AN478_00400"/>
<evidence type="ECO:0000313" key="2">
    <source>
        <dbReference type="Proteomes" id="UP000183104"/>
    </source>
</evidence>
<dbReference type="EMBL" id="FMUN01000010">
    <property type="protein sequence ID" value="SCY65629.1"/>
    <property type="molecule type" value="Genomic_DNA"/>
</dbReference>
<dbReference type="InterPro" id="IPR029063">
    <property type="entry name" value="SAM-dependent_MTases_sf"/>
</dbReference>
<evidence type="ECO:0000313" key="1">
    <source>
        <dbReference type="EMBL" id="SCY65629.1"/>
    </source>
</evidence>
<dbReference type="SUPFAM" id="SSF53335">
    <property type="entry name" value="S-adenosyl-L-methionine-dependent methyltransferases"/>
    <property type="match status" value="1"/>
</dbReference>
<dbReference type="GO" id="GO:0008168">
    <property type="term" value="F:methyltransferase activity"/>
    <property type="evidence" value="ECO:0007669"/>
    <property type="project" value="UniProtKB-KW"/>
</dbReference>
<dbReference type="Pfam" id="PF13489">
    <property type="entry name" value="Methyltransf_23"/>
    <property type="match status" value="1"/>
</dbReference>
<dbReference type="RefSeq" id="WP_074471474.1">
    <property type="nucleotide sequence ID" value="NZ_FMUN01000010.1"/>
</dbReference>
<keyword evidence="2" id="KW-1185">Reference proteome</keyword>
<protein>
    <submittedName>
        <fullName evidence="1">Methyltransferase domain-containing protein</fullName>
    </submittedName>
</protein>
<gene>
    <name evidence="1" type="ORF">SAMN05661077_0050</name>
</gene>
<dbReference type="GO" id="GO:0032259">
    <property type="term" value="P:methylation"/>
    <property type="evidence" value="ECO:0007669"/>
    <property type="project" value="UniProtKB-KW"/>
</dbReference>
<keyword evidence="1" id="KW-0489">Methyltransferase</keyword>
<name>A0A1G5HQB9_9GAMM</name>
<dbReference type="Proteomes" id="UP000183104">
    <property type="component" value="Unassembled WGS sequence"/>
</dbReference>
<dbReference type="Gene3D" id="3.40.50.150">
    <property type="entry name" value="Vaccinia Virus protein VP39"/>
    <property type="match status" value="2"/>
</dbReference>
<sequence>MAERGCPLCGAEGAEDYHADAWRTYLCCEVCGFVFVPPSHHLPPEAERAEYDRHDNAVDDPGYRRFLERLAAPLRERVPVPATGLDFGCGPGPALAAMLREAGYEVAVYDPFYAPDPSVLRPGLDFITATEVVEHLARPGAELRRLAGLLRPGGWLGIMTKLVLDRERFATWHYIRDPTHIGFFSRTSFRWWAEREGLELQFAGDDVIFLQRPNPIRK</sequence>